<comment type="caution">
    <text evidence="1">The sequence shown here is derived from an EMBL/GenBank/DDBJ whole genome shotgun (WGS) entry which is preliminary data.</text>
</comment>
<dbReference type="RefSeq" id="WP_344256380.1">
    <property type="nucleotide sequence ID" value="NZ_BAAARE010000017.1"/>
</dbReference>
<organism evidence="1 2">
    <name type="scientific">Terrabacter carboxydivorans</name>
    <dbReference type="NCBI Taxonomy" id="619730"/>
    <lineage>
        <taxon>Bacteria</taxon>
        <taxon>Bacillati</taxon>
        <taxon>Actinomycetota</taxon>
        <taxon>Actinomycetes</taxon>
        <taxon>Micrococcales</taxon>
        <taxon>Intrasporangiaceae</taxon>
        <taxon>Terrabacter</taxon>
    </lineage>
</organism>
<dbReference type="EMBL" id="BAAARE010000017">
    <property type="protein sequence ID" value="GAA2494510.1"/>
    <property type="molecule type" value="Genomic_DNA"/>
</dbReference>
<reference evidence="1 2" key="1">
    <citation type="journal article" date="2019" name="Int. J. Syst. Evol. Microbiol.">
        <title>The Global Catalogue of Microorganisms (GCM) 10K type strain sequencing project: providing services to taxonomists for standard genome sequencing and annotation.</title>
        <authorList>
            <consortium name="The Broad Institute Genomics Platform"/>
            <consortium name="The Broad Institute Genome Sequencing Center for Infectious Disease"/>
            <person name="Wu L."/>
            <person name="Ma J."/>
        </authorList>
    </citation>
    <scope>NUCLEOTIDE SEQUENCE [LARGE SCALE GENOMIC DNA]</scope>
    <source>
        <strain evidence="1 2">JCM 16259</strain>
    </source>
</reference>
<evidence type="ECO:0000313" key="1">
    <source>
        <dbReference type="EMBL" id="GAA2494510.1"/>
    </source>
</evidence>
<gene>
    <name evidence="1" type="ORF">GCM10009858_35640</name>
</gene>
<dbReference type="InterPro" id="IPR024072">
    <property type="entry name" value="DHFR-like_dom_sf"/>
</dbReference>
<keyword evidence="2" id="KW-1185">Reference proteome</keyword>
<sequence length="183" mass="19760">MRVDLPEVVLTTSVSVDGRITLGREQPLLDPQVGARWSAMSVPGAFEDRHALIDAQVILEGSGSSVGPDAPTPAWPPPTTGEDLLWQDHLPSRALRWFVVADGRGRVDWTFTGDADLRLHVLVCRNTPPGYPGLVGGAGTPTMMDGPALLPDELPLRLSLIDVRVEGDAVRTRYRVAPVDRDA</sequence>
<proteinExistence type="predicted"/>
<protein>
    <submittedName>
        <fullName evidence="1">Uncharacterized protein</fullName>
    </submittedName>
</protein>
<dbReference type="Gene3D" id="3.40.430.10">
    <property type="entry name" value="Dihydrofolate Reductase, subunit A"/>
    <property type="match status" value="1"/>
</dbReference>
<dbReference type="Proteomes" id="UP001500730">
    <property type="component" value="Unassembled WGS sequence"/>
</dbReference>
<name>A0ABN3M1Y2_9MICO</name>
<evidence type="ECO:0000313" key="2">
    <source>
        <dbReference type="Proteomes" id="UP001500730"/>
    </source>
</evidence>
<accession>A0ABN3M1Y2</accession>